<dbReference type="Ensembl" id="ENSPSMT00000032870.1">
    <property type="protein sequence ID" value="ENSPSMP00000028454.1"/>
    <property type="gene ID" value="ENSPSMG00000019799.1"/>
</dbReference>
<reference evidence="1" key="1">
    <citation type="submission" date="2025-08" db="UniProtKB">
        <authorList>
            <consortium name="Ensembl"/>
        </authorList>
    </citation>
    <scope>IDENTIFICATION</scope>
</reference>
<keyword evidence="2" id="KW-1185">Reference proteome</keyword>
<accession>A0A8C9AEU1</accession>
<dbReference type="GeneTree" id="ENSGT00960000189113"/>
<sequence length="63" mass="7365">MKEIDLYIDNIRDDGRRNEESLNHGRAWWLMPVILALWEAEAGGLLEVRSSRPTSARARPRLY</sequence>
<evidence type="ECO:0000313" key="1">
    <source>
        <dbReference type="Ensembl" id="ENSPSMP00000028454.1"/>
    </source>
</evidence>
<protein>
    <submittedName>
        <fullName evidence="1">Uncharacterized protein</fullName>
    </submittedName>
</protein>
<dbReference type="Proteomes" id="UP000694414">
    <property type="component" value="Unplaced"/>
</dbReference>
<proteinExistence type="predicted"/>
<evidence type="ECO:0000313" key="2">
    <source>
        <dbReference type="Proteomes" id="UP000694414"/>
    </source>
</evidence>
<organism evidence="1 2">
    <name type="scientific">Prolemur simus</name>
    <name type="common">Greater bamboo lemur</name>
    <name type="synonym">Hapalemur simus</name>
    <dbReference type="NCBI Taxonomy" id="1328070"/>
    <lineage>
        <taxon>Eukaryota</taxon>
        <taxon>Metazoa</taxon>
        <taxon>Chordata</taxon>
        <taxon>Craniata</taxon>
        <taxon>Vertebrata</taxon>
        <taxon>Euteleostomi</taxon>
        <taxon>Mammalia</taxon>
        <taxon>Eutheria</taxon>
        <taxon>Euarchontoglires</taxon>
        <taxon>Primates</taxon>
        <taxon>Strepsirrhini</taxon>
        <taxon>Lemuriformes</taxon>
        <taxon>Lemuridae</taxon>
        <taxon>Prolemur</taxon>
    </lineage>
</organism>
<name>A0A8C9AEU1_PROSS</name>
<reference evidence="1" key="2">
    <citation type="submission" date="2025-09" db="UniProtKB">
        <authorList>
            <consortium name="Ensembl"/>
        </authorList>
    </citation>
    <scope>IDENTIFICATION</scope>
</reference>
<dbReference type="AlphaFoldDB" id="A0A8C9AEU1"/>